<sequence length="275" mass="30068">MSVLRIDKDMFAWCVSGLLIGIAGNALGQAERGPERLPAVGTETGGSIGPGVRVAPDYLGAKDTRVLPVPVVYIQHGALFLDSARGAGYRYETASGLYWAQALNWDLGRVDRKSSVRPGADRLRGMGTVKGSLVTTAELGYNVAPWLAIRAEAEFALSERDRGNRYRVGLEGALWARAQDDVWYTVDAHFSDRRFARTYFGVTPTQSAASGFANYAPDRGLYAYSYSLNWEHRFSRHWSALLSINAVNLTGAAGRSPIVQESFNVYALGAINYTF</sequence>
<dbReference type="OrthoDB" id="8585044at2"/>
<keyword evidence="4" id="KW-0472">Membrane</keyword>
<accession>H1SA35</accession>
<keyword evidence="3" id="KW-0732">Signal</keyword>
<proteinExistence type="inferred from homology"/>
<comment type="subcellular location">
    <subcellularLocation>
        <location evidence="1">Cell outer membrane</location>
    </subcellularLocation>
</comment>
<evidence type="ECO:0000256" key="5">
    <source>
        <dbReference type="ARBA" id="ARBA00023237"/>
    </source>
</evidence>
<comment type="caution">
    <text evidence="6">The sequence shown here is derived from an EMBL/GenBank/DDBJ whole genome shotgun (WGS) entry which is preliminary data.</text>
</comment>
<evidence type="ECO:0000256" key="3">
    <source>
        <dbReference type="ARBA" id="ARBA00022729"/>
    </source>
</evidence>
<dbReference type="PANTHER" id="PTHR38776">
    <property type="entry name" value="MLTA-INTERACTING PROTEIN-RELATED"/>
    <property type="match status" value="1"/>
</dbReference>
<name>H1SA35_9BURK</name>
<evidence type="ECO:0000256" key="2">
    <source>
        <dbReference type="ARBA" id="ARBA00005722"/>
    </source>
</evidence>
<dbReference type="RefSeq" id="WP_006160301.1">
    <property type="nucleotide sequence ID" value="NZ_AHJE01000062.1"/>
</dbReference>
<evidence type="ECO:0000256" key="4">
    <source>
        <dbReference type="ARBA" id="ARBA00023136"/>
    </source>
</evidence>
<keyword evidence="5" id="KW-0998">Cell outer membrane</keyword>
<evidence type="ECO:0000313" key="6">
    <source>
        <dbReference type="EMBL" id="EHP40584.1"/>
    </source>
</evidence>
<dbReference type="GO" id="GO:0009279">
    <property type="term" value="C:cell outer membrane"/>
    <property type="evidence" value="ECO:0007669"/>
    <property type="project" value="UniProtKB-SubCell"/>
</dbReference>
<dbReference type="AlphaFoldDB" id="H1SA35"/>
<evidence type="ECO:0000256" key="1">
    <source>
        <dbReference type="ARBA" id="ARBA00004442"/>
    </source>
</evidence>
<protein>
    <submittedName>
        <fullName evidence="6">MltA-interacting MipA</fullName>
    </submittedName>
</protein>
<comment type="similarity">
    <text evidence="2">Belongs to the MipA/OmpV family.</text>
</comment>
<dbReference type="EMBL" id="AHJE01000062">
    <property type="protein sequence ID" value="EHP40584.1"/>
    <property type="molecule type" value="Genomic_DNA"/>
</dbReference>
<dbReference type="Pfam" id="PF06629">
    <property type="entry name" value="MipA"/>
    <property type="match status" value="1"/>
</dbReference>
<evidence type="ECO:0000313" key="7">
    <source>
        <dbReference type="Proteomes" id="UP000005808"/>
    </source>
</evidence>
<organism evidence="6 7">
    <name type="scientific">Cupriavidus basilensis OR16</name>
    <dbReference type="NCBI Taxonomy" id="1127483"/>
    <lineage>
        <taxon>Bacteria</taxon>
        <taxon>Pseudomonadati</taxon>
        <taxon>Pseudomonadota</taxon>
        <taxon>Betaproteobacteria</taxon>
        <taxon>Burkholderiales</taxon>
        <taxon>Burkholderiaceae</taxon>
        <taxon>Cupriavidus</taxon>
    </lineage>
</organism>
<dbReference type="PANTHER" id="PTHR38776:SF1">
    <property type="entry name" value="MLTA-INTERACTING PROTEIN-RELATED"/>
    <property type="match status" value="1"/>
</dbReference>
<gene>
    <name evidence="6" type="ORF">OR16_24770</name>
</gene>
<dbReference type="PATRIC" id="fig|1127483.3.peg.4953"/>
<reference evidence="6 7" key="1">
    <citation type="journal article" date="2012" name="J. Bacteriol.">
        <title>De Novo Genome Project of Cupriavidus basilensis OR16.</title>
        <authorList>
            <person name="Cserhati M."/>
            <person name="Kriszt B."/>
            <person name="Szoboszlay S."/>
            <person name="Toth A."/>
            <person name="Szabo I."/>
            <person name="Tancsics A."/>
            <person name="Nagy I."/>
            <person name="Horvath B."/>
            <person name="Nagy I."/>
            <person name="Kukolya J."/>
        </authorList>
    </citation>
    <scope>NUCLEOTIDE SEQUENCE [LARGE SCALE GENOMIC DNA]</scope>
    <source>
        <strain evidence="6 7">OR16</strain>
    </source>
</reference>
<dbReference type="InterPro" id="IPR010583">
    <property type="entry name" value="MipA"/>
</dbReference>
<dbReference type="Proteomes" id="UP000005808">
    <property type="component" value="Unassembled WGS sequence"/>
</dbReference>